<organism evidence="2 3">
    <name type="scientific">Steroidobacter flavus</name>
    <dbReference type="NCBI Taxonomy" id="1842136"/>
    <lineage>
        <taxon>Bacteria</taxon>
        <taxon>Pseudomonadati</taxon>
        <taxon>Pseudomonadota</taxon>
        <taxon>Gammaproteobacteria</taxon>
        <taxon>Steroidobacterales</taxon>
        <taxon>Steroidobacteraceae</taxon>
        <taxon>Steroidobacter</taxon>
    </lineage>
</organism>
<evidence type="ECO:0000313" key="3">
    <source>
        <dbReference type="Proteomes" id="UP001595904"/>
    </source>
</evidence>
<evidence type="ECO:0000313" key="2">
    <source>
        <dbReference type="EMBL" id="MFC4313689.1"/>
    </source>
</evidence>
<dbReference type="Proteomes" id="UP001595904">
    <property type="component" value="Unassembled WGS sequence"/>
</dbReference>
<dbReference type="EMBL" id="JBHSDU010000015">
    <property type="protein sequence ID" value="MFC4313689.1"/>
    <property type="molecule type" value="Genomic_DNA"/>
</dbReference>
<accession>A0ABV8T5H0</accession>
<keyword evidence="1" id="KW-0732">Signal</keyword>
<gene>
    <name evidence="2" type="ORF">ACFPN2_31740</name>
</gene>
<dbReference type="SUPFAM" id="SSF56935">
    <property type="entry name" value="Porins"/>
    <property type="match status" value="1"/>
</dbReference>
<sequence>MRTLLLGIAGLLCSAMAMSQDDNQSSTMDVYGFAMLDMGYQSKQNDPDWFDVVRPTKLPSFKDEFGADENWFSGVRQSRLGVKTSTPTGLGDLKTIFEFELFGTGVDAGQTTFRLRHAYGELGHFGAGQTWSPFMDIDVFPNSIEYWGPNGMVFFRNVQLRWMPIQGDTRLTFALERPGASADQGNYSDRIELQNISPHFPYPDVSGEFRLGRDWGYVEIAGIVRYIEWEDRLADQFNLSGDEVGWGVNLSSNLKLGNSTLRLQAVYGEGIQNYMNDAPADVGIRNNFSNPTRPIVGEVLPVLGIVAFIDINWNDHMSTSLGYSMVDIDNSDGQADDAFKHGDYALVNLLFTPVKNFMWGPEVQYGRRENFRDGFTSDDLRVQFSFKYSFSRTFGGG</sequence>
<name>A0ABV8T5H0_9GAMM</name>
<proteinExistence type="predicted"/>
<dbReference type="RefSeq" id="WP_380604230.1">
    <property type="nucleotide sequence ID" value="NZ_JBHSDU010000015.1"/>
</dbReference>
<protein>
    <submittedName>
        <fullName evidence="2">DcaP family trimeric outer membrane transporter</fullName>
    </submittedName>
</protein>
<reference evidence="3" key="1">
    <citation type="journal article" date="2019" name="Int. J. Syst. Evol. Microbiol.">
        <title>The Global Catalogue of Microorganisms (GCM) 10K type strain sequencing project: providing services to taxonomists for standard genome sequencing and annotation.</title>
        <authorList>
            <consortium name="The Broad Institute Genomics Platform"/>
            <consortium name="The Broad Institute Genome Sequencing Center for Infectious Disease"/>
            <person name="Wu L."/>
            <person name="Ma J."/>
        </authorList>
    </citation>
    <scope>NUCLEOTIDE SEQUENCE [LARGE SCALE GENOMIC DNA]</scope>
    <source>
        <strain evidence="3">CGMCC 1.10759</strain>
    </source>
</reference>
<comment type="caution">
    <text evidence="2">The sequence shown here is derived from an EMBL/GenBank/DDBJ whole genome shotgun (WGS) entry which is preliminary data.</text>
</comment>
<feature type="chain" id="PRO_5047381699" evidence="1">
    <location>
        <begin position="20"/>
        <end position="397"/>
    </location>
</feature>
<dbReference type="InterPro" id="IPR045748">
    <property type="entry name" value="DcaP"/>
</dbReference>
<keyword evidence="3" id="KW-1185">Reference proteome</keyword>
<dbReference type="Pfam" id="PF19577">
    <property type="entry name" value="DcaP"/>
    <property type="match status" value="1"/>
</dbReference>
<evidence type="ECO:0000256" key="1">
    <source>
        <dbReference type="SAM" id="SignalP"/>
    </source>
</evidence>
<feature type="signal peptide" evidence="1">
    <location>
        <begin position="1"/>
        <end position="19"/>
    </location>
</feature>